<keyword evidence="2" id="KW-1185">Reference proteome</keyword>
<name>A0A7R7DM41_9ACTN</name>
<protein>
    <recommendedName>
        <fullName evidence="3">Nitroreductase family deazaflavin-dependent oxidoreductase</fullName>
    </recommendedName>
</protein>
<sequence>MPDGPVHGVPETEREVRAMTRARRAWFWLLKNTLNRGTTRLARAGRGPFSLVRHVGRSSGRRYETPLIVARVPEGFVAELTYGENVNWYRNVVAAGGGELVVGGVPHPIVGVERYPAERGRRAFGFPARLVLTLTRRAEYRLLRTR</sequence>
<reference evidence="1 2" key="1">
    <citation type="submission" date="2020-08" db="EMBL/GenBank/DDBJ databases">
        <title>Whole genome shotgun sequence of Actinocatenispora thailandica NBRC 105041.</title>
        <authorList>
            <person name="Komaki H."/>
            <person name="Tamura T."/>
        </authorList>
    </citation>
    <scope>NUCLEOTIDE SEQUENCE [LARGE SCALE GENOMIC DNA]</scope>
    <source>
        <strain evidence="1 2">NBRC 105041</strain>
    </source>
</reference>
<gene>
    <name evidence="1" type="ORF">Athai_17320</name>
</gene>
<evidence type="ECO:0008006" key="3">
    <source>
        <dbReference type="Google" id="ProtNLM"/>
    </source>
</evidence>
<evidence type="ECO:0000313" key="1">
    <source>
        <dbReference type="EMBL" id="BCJ34229.1"/>
    </source>
</evidence>
<evidence type="ECO:0000313" key="2">
    <source>
        <dbReference type="Proteomes" id="UP000611640"/>
    </source>
</evidence>
<dbReference type="KEGG" id="atl:Athai_17320"/>
<dbReference type="AlphaFoldDB" id="A0A7R7DM41"/>
<proteinExistence type="predicted"/>
<accession>A0A7R7DM41</accession>
<dbReference type="Proteomes" id="UP000611640">
    <property type="component" value="Chromosome"/>
</dbReference>
<dbReference type="EMBL" id="AP023355">
    <property type="protein sequence ID" value="BCJ34229.1"/>
    <property type="molecule type" value="Genomic_DNA"/>
</dbReference>
<dbReference type="Gene3D" id="2.30.110.10">
    <property type="entry name" value="Electron Transport, Fmn-binding Protein, Chain A"/>
    <property type="match status" value="1"/>
</dbReference>
<organism evidence="1 2">
    <name type="scientific">Actinocatenispora thailandica</name>
    <dbReference type="NCBI Taxonomy" id="227318"/>
    <lineage>
        <taxon>Bacteria</taxon>
        <taxon>Bacillati</taxon>
        <taxon>Actinomycetota</taxon>
        <taxon>Actinomycetes</taxon>
        <taxon>Micromonosporales</taxon>
        <taxon>Micromonosporaceae</taxon>
        <taxon>Actinocatenispora</taxon>
    </lineage>
</organism>
<dbReference type="InterPro" id="IPR012349">
    <property type="entry name" value="Split_barrel_FMN-bd"/>
</dbReference>